<dbReference type="SUPFAM" id="SSF54236">
    <property type="entry name" value="Ubiquitin-like"/>
    <property type="match status" value="1"/>
</dbReference>
<dbReference type="Gene3D" id="1.20.225.20">
    <property type="entry name" value="Ub domain-containing protein, DC-UbP/UBTD2, N-terminal domain"/>
    <property type="match status" value="1"/>
</dbReference>
<sequence length="215" mass="24141">MGCFPSSRSDTRVSTTVQVVFQKAGNMPLTIFTNKTVGKGIKATQAWETSWTKSAVEKKRLLFWENRHEGNPQIWGHLRQVITESNEQTSNELFMHLGLTVIKGLLLTQDSVGVMYNIPPYIISNPDNYGNITPEKISLDEVLLDVSGQGVNTMRIKMEANEAFGNLKYKIAETNGKAPQCVKLLLGEMDIEDWHTPDLLNLPNFAKIVVKFSNK</sequence>
<keyword evidence="3" id="KW-1185">Reference proteome</keyword>
<comment type="caution">
    <text evidence="2">The sequence shown here is derived from an EMBL/GenBank/DDBJ whole genome shotgun (WGS) entry which is preliminary data.</text>
</comment>
<evidence type="ECO:0000259" key="1">
    <source>
        <dbReference type="Pfam" id="PF16455"/>
    </source>
</evidence>
<dbReference type="EMBL" id="MPUH01000357">
    <property type="protein sequence ID" value="OMJ82011.1"/>
    <property type="molecule type" value="Genomic_DNA"/>
</dbReference>
<dbReference type="AlphaFoldDB" id="A0A1R2BZ66"/>
<evidence type="ECO:0000313" key="2">
    <source>
        <dbReference type="EMBL" id="OMJ82011.1"/>
    </source>
</evidence>
<dbReference type="Pfam" id="PF16455">
    <property type="entry name" value="UBD"/>
    <property type="match status" value="1"/>
</dbReference>
<dbReference type="OrthoDB" id="1640476at2759"/>
<gene>
    <name evidence="2" type="ORF">SteCoe_17395</name>
</gene>
<accession>A0A1R2BZ66</accession>
<dbReference type="PANTHER" id="PTHR13609">
    <property type="entry name" value="UBIQUITIN DOMAIN CONTAINING 1 PROTEIN-RELATED"/>
    <property type="match status" value="1"/>
</dbReference>
<name>A0A1R2BZ66_9CILI</name>
<dbReference type="InterPro" id="IPR039869">
    <property type="entry name" value="UBTD1/2"/>
</dbReference>
<evidence type="ECO:0000313" key="3">
    <source>
        <dbReference type="Proteomes" id="UP000187209"/>
    </source>
</evidence>
<protein>
    <recommendedName>
        <fullName evidence="1">DC-UbP/UBTD2 N-terminal domain-containing protein</fullName>
    </recommendedName>
</protein>
<dbReference type="Proteomes" id="UP000187209">
    <property type="component" value="Unassembled WGS sequence"/>
</dbReference>
<dbReference type="InterPro" id="IPR032752">
    <property type="entry name" value="DC-UbP/UBTD2_N"/>
</dbReference>
<organism evidence="2 3">
    <name type="scientific">Stentor coeruleus</name>
    <dbReference type="NCBI Taxonomy" id="5963"/>
    <lineage>
        <taxon>Eukaryota</taxon>
        <taxon>Sar</taxon>
        <taxon>Alveolata</taxon>
        <taxon>Ciliophora</taxon>
        <taxon>Postciliodesmatophora</taxon>
        <taxon>Heterotrichea</taxon>
        <taxon>Heterotrichida</taxon>
        <taxon>Stentoridae</taxon>
        <taxon>Stentor</taxon>
    </lineage>
</organism>
<dbReference type="InterPro" id="IPR029071">
    <property type="entry name" value="Ubiquitin-like_domsf"/>
</dbReference>
<reference evidence="2 3" key="1">
    <citation type="submission" date="2016-11" db="EMBL/GenBank/DDBJ databases">
        <title>The macronuclear genome of Stentor coeruleus: a giant cell with tiny introns.</title>
        <authorList>
            <person name="Slabodnick M."/>
            <person name="Ruby J.G."/>
            <person name="Reiff S.B."/>
            <person name="Swart E.C."/>
            <person name="Gosai S."/>
            <person name="Prabakaran S."/>
            <person name="Witkowska E."/>
            <person name="Larue G.E."/>
            <person name="Fisher S."/>
            <person name="Freeman R.M."/>
            <person name="Gunawardena J."/>
            <person name="Chu W."/>
            <person name="Stover N.A."/>
            <person name="Gregory B.D."/>
            <person name="Nowacki M."/>
            <person name="Derisi J."/>
            <person name="Roy S.W."/>
            <person name="Marshall W.F."/>
            <person name="Sood P."/>
        </authorList>
    </citation>
    <scope>NUCLEOTIDE SEQUENCE [LARGE SCALE GENOMIC DNA]</scope>
    <source>
        <strain evidence="2">WM001</strain>
    </source>
</reference>
<feature type="domain" description="DC-UbP/UBTD2 N-terminal" evidence="1">
    <location>
        <begin position="46"/>
        <end position="128"/>
    </location>
</feature>
<proteinExistence type="predicted"/>
<dbReference type="InterPro" id="IPR038169">
    <property type="entry name" value="DC-UbP/UBTD2_N_sf"/>
</dbReference>